<dbReference type="AlphaFoldDB" id="A0A7W7Q3B2"/>
<feature type="transmembrane region" description="Helical" evidence="6">
    <location>
        <begin position="331"/>
        <end position="349"/>
    </location>
</feature>
<dbReference type="SUPFAM" id="SSF81648">
    <property type="entry name" value="a domain/subunit of cytochrome bc1 complex (Ubiquinol-cytochrome c reductase)"/>
    <property type="match status" value="1"/>
</dbReference>
<evidence type="ECO:0000313" key="8">
    <source>
        <dbReference type="EMBL" id="MBB4906098.1"/>
    </source>
</evidence>
<comment type="cofactor">
    <cofactor evidence="1">
        <name>heme</name>
        <dbReference type="ChEBI" id="CHEBI:30413"/>
    </cofactor>
</comment>
<feature type="transmembrane region" description="Helical" evidence="6">
    <location>
        <begin position="407"/>
        <end position="426"/>
    </location>
</feature>
<feature type="transmembrane region" description="Helical" evidence="6">
    <location>
        <begin position="376"/>
        <end position="401"/>
    </location>
</feature>
<reference evidence="8 9" key="1">
    <citation type="submission" date="2020-08" db="EMBL/GenBank/DDBJ databases">
        <title>Genomic Encyclopedia of Type Strains, Phase III (KMG-III): the genomes of soil and plant-associated and newly described type strains.</title>
        <authorList>
            <person name="Whitman W."/>
        </authorList>
    </citation>
    <scope>NUCLEOTIDE SEQUENCE [LARGE SCALE GENOMIC DNA]</scope>
    <source>
        <strain evidence="8 9">CECT 8960</strain>
    </source>
</reference>
<name>A0A7W7Q3B2_9PSEU</name>
<accession>A0A7W7Q3B2</accession>
<evidence type="ECO:0000256" key="2">
    <source>
        <dbReference type="ARBA" id="ARBA00012951"/>
    </source>
</evidence>
<organism evidence="8 9">
    <name type="scientific">Actinophytocola algeriensis</name>
    <dbReference type="NCBI Taxonomy" id="1768010"/>
    <lineage>
        <taxon>Bacteria</taxon>
        <taxon>Bacillati</taxon>
        <taxon>Actinomycetota</taxon>
        <taxon>Actinomycetes</taxon>
        <taxon>Pseudonocardiales</taxon>
        <taxon>Pseudonocardiaceae</taxon>
    </lineage>
</organism>
<sequence length="505" mass="55352">MRTYRTPTRSPQRLLDRLSQQTARAGDLRRRFNQVLPTHWSQLIAGITTASLVVMLLTRGLLALYFDPSMGSVTYDGPFDNLRGVDMTRAYASVLHIAFEVRGGLLILQIHAWAASLFVGSLLVHLAVMFFTGGFRRPHRPVWTVTVLLLIAGVFTAFSGVLLGADMLSDTSLRMISGYILSAPVVGTGLHWIVFGGEFPGTEVIPRIHVVHWVLLASLVGLLVLRTALQRRVGPAQFRGHRRTERNIVGVRLVPGFAARLATVVMATVGVLALMGGLFQINPAWNYGPGNPAQVSAGSTSPWYFGWVDGAVRLFPAWEIQLGGYLIPPQFWPAMVFLPLSFLALLLYPRLEQRFGHDRALHNLLQRPRDVPWRTALGVAVLAGYGCLQLAAAIDVLAFRFDLSADTLLWTARIALLVLPPLAYLATNRLCRGLQRHDHETLRRGLPTGIIKRLPHGGFVEVHQPLGPAALDYRGTPVPKKANKIGAAGRPVAGSFFSPDPPPSA</sequence>
<evidence type="ECO:0000256" key="5">
    <source>
        <dbReference type="ARBA" id="ARBA00029568"/>
    </source>
</evidence>
<evidence type="ECO:0000313" key="9">
    <source>
        <dbReference type="Proteomes" id="UP000520767"/>
    </source>
</evidence>
<protein>
    <recommendedName>
        <fullName evidence="3">Cytochrome bc1 complex cytochrome b subunit</fullName>
        <ecNumber evidence="2">7.1.1.8</ecNumber>
    </recommendedName>
    <alternativeName>
        <fullName evidence="5">Cytochrome bc1 reductase complex subunit QcrB</fullName>
    </alternativeName>
</protein>
<dbReference type="InterPro" id="IPR027387">
    <property type="entry name" value="Cytb/b6-like_sf"/>
</dbReference>
<dbReference type="EMBL" id="JACHJQ010000002">
    <property type="protein sequence ID" value="MBB4906098.1"/>
    <property type="molecule type" value="Genomic_DNA"/>
</dbReference>
<evidence type="ECO:0000256" key="4">
    <source>
        <dbReference type="ARBA" id="ARBA00029351"/>
    </source>
</evidence>
<keyword evidence="6" id="KW-0812">Transmembrane</keyword>
<dbReference type="Pfam" id="PF13631">
    <property type="entry name" value="Cytochrom_B_N_2"/>
    <property type="match status" value="1"/>
</dbReference>
<dbReference type="GO" id="GO:0022904">
    <property type="term" value="P:respiratory electron transport chain"/>
    <property type="evidence" value="ECO:0007669"/>
    <property type="project" value="InterPro"/>
</dbReference>
<feature type="domain" description="Cytochrome b/b6 N-terminal region profile" evidence="7">
    <location>
        <begin position="14"/>
        <end position="239"/>
    </location>
</feature>
<evidence type="ECO:0000256" key="6">
    <source>
        <dbReference type="SAM" id="Phobius"/>
    </source>
</evidence>
<keyword evidence="6" id="KW-1133">Transmembrane helix</keyword>
<proteinExistence type="predicted"/>
<dbReference type="GO" id="GO:0008121">
    <property type="term" value="F:quinol-cytochrome-c reductase activity"/>
    <property type="evidence" value="ECO:0007669"/>
    <property type="project" value="UniProtKB-EC"/>
</dbReference>
<dbReference type="PROSITE" id="PS51002">
    <property type="entry name" value="CYTB_NTER"/>
    <property type="match status" value="1"/>
</dbReference>
<evidence type="ECO:0000259" key="7">
    <source>
        <dbReference type="PROSITE" id="PS51002"/>
    </source>
</evidence>
<dbReference type="PANTHER" id="PTHR19271:SF16">
    <property type="entry name" value="CYTOCHROME B"/>
    <property type="match status" value="1"/>
</dbReference>
<comment type="caution">
    <text evidence="8">The sequence shown here is derived from an EMBL/GenBank/DDBJ whole genome shotgun (WGS) entry which is preliminary data.</text>
</comment>
<feature type="transmembrane region" description="Helical" evidence="6">
    <location>
        <begin position="141"/>
        <end position="164"/>
    </location>
</feature>
<dbReference type="PANTHER" id="PTHR19271">
    <property type="entry name" value="CYTOCHROME B"/>
    <property type="match status" value="1"/>
</dbReference>
<feature type="transmembrane region" description="Helical" evidence="6">
    <location>
        <begin position="40"/>
        <end position="66"/>
    </location>
</feature>
<gene>
    <name evidence="8" type="ORF">FHR82_002315</name>
</gene>
<feature type="transmembrane region" description="Helical" evidence="6">
    <location>
        <begin position="90"/>
        <end position="108"/>
    </location>
</feature>
<dbReference type="InterPro" id="IPR016174">
    <property type="entry name" value="Di-haem_cyt_TM"/>
</dbReference>
<dbReference type="InterPro" id="IPR036150">
    <property type="entry name" value="Cyt_b/b6_C_sf"/>
</dbReference>
<evidence type="ECO:0000256" key="1">
    <source>
        <dbReference type="ARBA" id="ARBA00001971"/>
    </source>
</evidence>
<dbReference type="Proteomes" id="UP000520767">
    <property type="component" value="Unassembled WGS sequence"/>
</dbReference>
<dbReference type="Gene3D" id="1.20.810.10">
    <property type="entry name" value="Cytochrome Bc1 Complex, Chain C"/>
    <property type="match status" value="1"/>
</dbReference>
<feature type="transmembrane region" description="Helical" evidence="6">
    <location>
        <begin position="115"/>
        <end position="135"/>
    </location>
</feature>
<feature type="transmembrane region" description="Helical" evidence="6">
    <location>
        <begin position="176"/>
        <end position="195"/>
    </location>
</feature>
<dbReference type="SUPFAM" id="SSF81342">
    <property type="entry name" value="Transmembrane di-heme cytochromes"/>
    <property type="match status" value="1"/>
</dbReference>
<dbReference type="GO" id="GO:0016020">
    <property type="term" value="C:membrane"/>
    <property type="evidence" value="ECO:0007669"/>
    <property type="project" value="InterPro"/>
</dbReference>
<evidence type="ECO:0000256" key="3">
    <source>
        <dbReference type="ARBA" id="ARBA00016116"/>
    </source>
</evidence>
<dbReference type="InterPro" id="IPR005797">
    <property type="entry name" value="Cyt_b/b6_N"/>
</dbReference>
<keyword evidence="6" id="KW-0472">Membrane</keyword>
<dbReference type="RefSeq" id="WP_184810222.1">
    <property type="nucleotide sequence ID" value="NZ_JACHJQ010000002.1"/>
</dbReference>
<comment type="catalytic activity">
    <reaction evidence="4">
        <text>a quinol + 2 Fe(III)-[cytochrome c](out) = a quinone + 2 Fe(II)-[cytochrome c](out) + 2 H(+)(out)</text>
        <dbReference type="Rhea" id="RHEA:11484"/>
        <dbReference type="Rhea" id="RHEA-COMP:10350"/>
        <dbReference type="Rhea" id="RHEA-COMP:14399"/>
        <dbReference type="ChEBI" id="CHEBI:15378"/>
        <dbReference type="ChEBI" id="CHEBI:24646"/>
        <dbReference type="ChEBI" id="CHEBI:29033"/>
        <dbReference type="ChEBI" id="CHEBI:29034"/>
        <dbReference type="ChEBI" id="CHEBI:132124"/>
        <dbReference type="EC" id="7.1.1.8"/>
    </reaction>
</comment>
<dbReference type="GO" id="GO:0016491">
    <property type="term" value="F:oxidoreductase activity"/>
    <property type="evidence" value="ECO:0007669"/>
    <property type="project" value="InterPro"/>
</dbReference>
<feature type="transmembrane region" description="Helical" evidence="6">
    <location>
        <begin position="210"/>
        <end position="229"/>
    </location>
</feature>
<dbReference type="EC" id="7.1.1.8" evidence="2"/>
<feature type="transmembrane region" description="Helical" evidence="6">
    <location>
        <begin position="250"/>
        <end position="279"/>
    </location>
</feature>
<keyword evidence="9" id="KW-1185">Reference proteome</keyword>